<evidence type="ECO:0000313" key="3">
    <source>
        <dbReference type="Proteomes" id="UP000030641"/>
    </source>
</evidence>
<keyword evidence="3" id="KW-1185">Reference proteome</keyword>
<feature type="compositionally biased region" description="Low complexity" evidence="1">
    <location>
        <begin position="312"/>
        <end position="321"/>
    </location>
</feature>
<proteinExistence type="predicted"/>
<organism evidence="2 3">
    <name type="scientific">Aureobasidium subglaciale (strain EXF-2481)</name>
    <name type="common">Aureobasidium pullulans var. subglaciale</name>
    <dbReference type="NCBI Taxonomy" id="1043005"/>
    <lineage>
        <taxon>Eukaryota</taxon>
        <taxon>Fungi</taxon>
        <taxon>Dikarya</taxon>
        <taxon>Ascomycota</taxon>
        <taxon>Pezizomycotina</taxon>
        <taxon>Dothideomycetes</taxon>
        <taxon>Dothideomycetidae</taxon>
        <taxon>Dothideales</taxon>
        <taxon>Saccotheciaceae</taxon>
        <taxon>Aureobasidium</taxon>
    </lineage>
</organism>
<dbReference type="AlphaFoldDB" id="A0A074Y710"/>
<feature type="region of interest" description="Disordered" evidence="1">
    <location>
        <begin position="312"/>
        <end position="331"/>
    </location>
</feature>
<dbReference type="InParanoid" id="A0A074Y710"/>
<protein>
    <submittedName>
        <fullName evidence="2">Uncharacterized protein</fullName>
    </submittedName>
</protein>
<accession>A0A074Y710</accession>
<evidence type="ECO:0000313" key="2">
    <source>
        <dbReference type="EMBL" id="KEQ93568.1"/>
    </source>
</evidence>
<sequence length="414" mass="46494">MAGKQTTHPLRPKRHHSPTSGLLYTETIIRARPTNRQLYEFLSKSIGRPPPQEWENEGEEGVSTLQDMALRCFLNHVDGFGEEHFGGDVGLMGERVWREVVKHNLQSLRLWQLFTTICKDHPPPDIDADQPPARTHKTITHHHLPLSLVIPAISSPSLVYLTSLTLIDKITDSSTSLSILSILSNLAVLHIVGSPSSTRETSMIDDDTTRLWNKQARYSNGFPRLKMLFLRFQLGVSERVFGELEHFPALEMVVTSRCGIKTKEGKKVAKEKGWKMTSKAFYAHTDTILEAHPLGRSYLDIVTTFLTSLVSSPAAPSSSPSRPTPLPPLSPSPITIPLSLIQLGRQPPSQSTNVLLDTQEIACWVKDTDESRKLAEEKRKRGVDKEERKMEGGKRVRRIKEAKRRDLLGLLEGM</sequence>
<feature type="compositionally biased region" description="Basic and acidic residues" evidence="1">
    <location>
        <begin position="373"/>
        <end position="394"/>
    </location>
</feature>
<dbReference type="EMBL" id="KL584765">
    <property type="protein sequence ID" value="KEQ93568.1"/>
    <property type="molecule type" value="Genomic_DNA"/>
</dbReference>
<dbReference type="GeneID" id="25366966"/>
<feature type="compositionally biased region" description="Pro residues" evidence="1">
    <location>
        <begin position="322"/>
        <end position="331"/>
    </location>
</feature>
<gene>
    <name evidence="2" type="ORF">AUEXF2481DRAFT_41805</name>
</gene>
<reference evidence="2 3" key="1">
    <citation type="journal article" date="2014" name="BMC Genomics">
        <title>Genome sequencing of four Aureobasidium pullulans varieties: biotechnological potential, stress tolerance, and description of new species.</title>
        <authorList>
            <person name="Gostin Ar C."/>
            <person name="Ohm R.A."/>
            <person name="Kogej T."/>
            <person name="Sonjak S."/>
            <person name="Turk M."/>
            <person name="Zajc J."/>
            <person name="Zalar P."/>
            <person name="Grube M."/>
            <person name="Sun H."/>
            <person name="Han J."/>
            <person name="Sharma A."/>
            <person name="Chiniquy J."/>
            <person name="Ngan C.Y."/>
            <person name="Lipzen A."/>
            <person name="Barry K."/>
            <person name="Grigoriev I.V."/>
            <person name="Gunde-Cimerman N."/>
        </authorList>
    </citation>
    <scope>NUCLEOTIDE SEQUENCE [LARGE SCALE GENOMIC DNA]</scope>
    <source>
        <strain evidence="2 3">EXF-2481</strain>
    </source>
</reference>
<dbReference type="HOGENOM" id="CLU_700158_0_0_1"/>
<dbReference type="Proteomes" id="UP000030641">
    <property type="component" value="Unassembled WGS sequence"/>
</dbReference>
<evidence type="ECO:0000256" key="1">
    <source>
        <dbReference type="SAM" id="MobiDB-lite"/>
    </source>
</evidence>
<dbReference type="OrthoDB" id="5273928at2759"/>
<feature type="region of interest" description="Disordered" evidence="1">
    <location>
        <begin position="373"/>
        <end position="395"/>
    </location>
</feature>
<dbReference type="OMA" id="FAWVHES"/>
<dbReference type="RefSeq" id="XP_013342066.1">
    <property type="nucleotide sequence ID" value="XM_013486612.1"/>
</dbReference>
<name>A0A074Y710_AURSE</name>